<dbReference type="KEGG" id="snep:Enr13x_53010"/>
<dbReference type="AlphaFoldDB" id="A0A518HX37"/>
<gene>
    <name evidence="3" type="ORF">Enr13x_53010</name>
</gene>
<dbReference type="RefSeq" id="WP_145389587.1">
    <property type="nucleotide sequence ID" value="NZ_CP037423.1"/>
</dbReference>
<protein>
    <recommendedName>
        <fullName evidence="5">TIGR03067 domain-containing protein</fullName>
    </recommendedName>
</protein>
<name>A0A518HX37_9BACT</name>
<feature type="region of interest" description="Disordered" evidence="1">
    <location>
        <begin position="133"/>
        <end position="168"/>
    </location>
</feature>
<evidence type="ECO:0000313" key="4">
    <source>
        <dbReference type="Proteomes" id="UP000319004"/>
    </source>
</evidence>
<evidence type="ECO:0008006" key="5">
    <source>
        <dbReference type="Google" id="ProtNLM"/>
    </source>
</evidence>
<sequence length="168" mass="18527" precursor="true">MKTAVEFAMVCIVCLVSAAARADDPTDDKSRLQGVWALSSGETNGRKLGEVLRKKGLSDLRIKFSGDLMTMTGFGTPDYTYQFTLQPMDQPKGMRLVTVETHGKAPKGSILHCIYEMKGEELRLCLPSDSTVERPKKFEAPSGSRLSLLVLNRQTDNDNSRSEPADAR</sequence>
<feature type="chain" id="PRO_5021874937" description="TIGR03067 domain-containing protein" evidence="2">
    <location>
        <begin position="23"/>
        <end position="168"/>
    </location>
</feature>
<evidence type="ECO:0000313" key="3">
    <source>
        <dbReference type="EMBL" id="QDV45422.1"/>
    </source>
</evidence>
<dbReference type="InterPro" id="IPR017504">
    <property type="entry name" value="CHP03067_Planctomycetes"/>
</dbReference>
<dbReference type="EMBL" id="CP037423">
    <property type="protein sequence ID" value="QDV45422.1"/>
    <property type="molecule type" value="Genomic_DNA"/>
</dbReference>
<feature type="signal peptide" evidence="2">
    <location>
        <begin position="1"/>
        <end position="22"/>
    </location>
</feature>
<evidence type="ECO:0000256" key="2">
    <source>
        <dbReference type="SAM" id="SignalP"/>
    </source>
</evidence>
<reference evidence="3 4" key="1">
    <citation type="submission" date="2019-03" db="EMBL/GenBank/DDBJ databases">
        <title>Deep-cultivation of Planctomycetes and their phenomic and genomic characterization uncovers novel biology.</title>
        <authorList>
            <person name="Wiegand S."/>
            <person name="Jogler M."/>
            <person name="Boedeker C."/>
            <person name="Pinto D."/>
            <person name="Vollmers J."/>
            <person name="Rivas-Marin E."/>
            <person name="Kohn T."/>
            <person name="Peeters S.H."/>
            <person name="Heuer A."/>
            <person name="Rast P."/>
            <person name="Oberbeckmann S."/>
            <person name="Bunk B."/>
            <person name="Jeske O."/>
            <person name="Meyerdierks A."/>
            <person name="Storesund J.E."/>
            <person name="Kallscheuer N."/>
            <person name="Luecker S."/>
            <person name="Lage O.M."/>
            <person name="Pohl T."/>
            <person name="Merkel B.J."/>
            <person name="Hornburger P."/>
            <person name="Mueller R.-W."/>
            <person name="Bruemmer F."/>
            <person name="Labrenz M."/>
            <person name="Spormann A.M."/>
            <person name="Op den Camp H."/>
            <person name="Overmann J."/>
            <person name="Amann R."/>
            <person name="Jetten M.S.M."/>
            <person name="Mascher T."/>
            <person name="Medema M.H."/>
            <person name="Devos D.P."/>
            <person name="Kaster A.-K."/>
            <person name="Ovreas L."/>
            <person name="Rohde M."/>
            <person name="Galperin M.Y."/>
            <person name="Jogler C."/>
        </authorList>
    </citation>
    <scope>NUCLEOTIDE SEQUENCE [LARGE SCALE GENOMIC DNA]</scope>
    <source>
        <strain evidence="3 4">Enr13</strain>
    </source>
</reference>
<proteinExistence type="predicted"/>
<keyword evidence="4" id="KW-1185">Reference proteome</keyword>
<accession>A0A518HX37</accession>
<evidence type="ECO:0000256" key="1">
    <source>
        <dbReference type="SAM" id="MobiDB-lite"/>
    </source>
</evidence>
<dbReference type="OrthoDB" id="292826at2"/>
<dbReference type="Proteomes" id="UP000319004">
    <property type="component" value="Chromosome"/>
</dbReference>
<feature type="compositionally biased region" description="Basic and acidic residues" evidence="1">
    <location>
        <begin position="155"/>
        <end position="168"/>
    </location>
</feature>
<organism evidence="3 4">
    <name type="scientific">Stieleria neptunia</name>
    <dbReference type="NCBI Taxonomy" id="2527979"/>
    <lineage>
        <taxon>Bacteria</taxon>
        <taxon>Pseudomonadati</taxon>
        <taxon>Planctomycetota</taxon>
        <taxon>Planctomycetia</taxon>
        <taxon>Pirellulales</taxon>
        <taxon>Pirellulaceae</taxon>
        <taxon>Stieleria</taxon>
    </lineage>
</organism>
<keyword evidence="2" id="KW-0732">Signal</keyword>
<dbReference type="NCBIfam" id="TIGR03067">
    <property type="entry name" value="Planc_TIGR03067"/>
    <property type="match status" value="1"/>
</dbReference>